<dbReference type="HOGENOM" id="CLU_2294172_0_0_1"/>
<keyword evidence="2" id="KW-1185">Reference proteome</keyword>
<dbReference type="Proteomes" id="UP000008068">
    <property type="component" value="Unassembled WGS sequence"/>
</dbReference>
<accession>G0NGE7</accession>
<evidence type="ECO:0000313" key="1">
    <source>
        <dbReference type="EMBL" id="EGT59992.1"/>
    </source>
</evidence>
<gene>
    <name evidence="1" type="ORF">CAEBREN_14333</name>
</gene>
<name>G0NGE7_CAEBE</name>
<reference evidence="2" key="1">
    <citation type="submission" date="2011-07" db="EMBL/GenBank/DDBJ databases">
        <authorList>
            <consortium name="Caenorhabditis brenneri Sequencing and Analysis Consortium"/>
            <person name="Wilson R.K."/>
        </authorList>
    </citation>
    <scope>NUCLEOTIDE SEQUENCE [LARGE SCALE GENOMIC DNA]</scope>
    <source>
        <strain evidence="2">PB2801</strain>
    </source>
</reference>
<organism evidence="2">
    <name type="scientific">Caenorhabditis brenneri</name>
    <name type="common">Nematode worm</name>
    <dbReference type="NCBI Taxonomy" id="135651"/>
    <lineage>
        <taxon>Eukaryota</taxon>
        <taxon>Metazoa</taxon>
        <taxon>Ecdysozoa</taxon>
        <taxon>Nematoda</taxon>
        <taxon>Chromadorea</taxon>
        <taxon>Rhabditida</taxon>
        <taxon>Rhabditina</taxon>
        <taxon>Rhabditomorpha</taxon>
        <taxon>Rhabditoidea</taxon>
        <taxon>Rhabditidae</taxon>
        <taxon>Peloderinae</taxon>
        <taxon>Caenorhabditis</taxon>
    </lineage>
</organism>
<proteinExistence type="predicted"/>
<sequence>MNQIATENTIDQAHISWQAFMILFRICREKHVEDLWKMFIGGGQFITFHDSDQKTTNHVDAGNVGKLEAMGFLMEMKNGAAKDIDLVTFGKVELNRCGVEK</sequence>
<protein>
    <submittedName>
        <fullName evidence="1">Uncharacterized protein</fullName>
    </submittedName>
</protein>
<dbReference type="EMBL" id="GL379879">
    <property type="protein sequence ID" value="EGT59992.1"/>
    <property type="molecule type" value="Genomic_DNA"/>
</dbReference>
<evidence type="ECO:0000313" key="2">
    <source>
        <dbReference type="Proteomes" id="UP000008068"/>
    </source>
</evidence>
<dbReference type="AlphaFoldDB" id="G0NGE7"/>
<dbReference type="InParanoid" id="G0NGE7"/>